<feature type="compositionally biased region" description="Low complexity" evidence="1">
    <location>
        <begin position="83"/>
        <end position="102"/>
    </location>
</feature>
<dbReference type="Proteomes" id="UP000663873">
    <property type="component" value="Unassembled WGS sequence"/>
</dbReference>
<feature type="compositionally biased region" description="Polar residues" evidence="1">
    <location>
        <begin position="14"/>
        <end position="26"/>
    </location>
</feature>
<dbReference type="GO" id="GO:0005783">
    <property type="term" value="C:endoplasmic reticulum"/>
    <property type="evidence" value="ECO:0007669"/>
    <property type="project" value="TreeGrafter"/>
</dbReference>
<comment type="caution">
    <text evidence="3">The sequence shown here is derived from an EMBL/GenBank/DDBJ whole genome shotgun (WGS) entry which is preliminary data.</text>
</comment>
<dbReference type="PROSITE" id="PS50086">
    <property type="entry name" value="TBC_RABGAP"/>
    <property type="match status" value="1"/>
</dbReference>
<dbReference type="EMBL" id="CAJOBP010005360">
    <property type="protein sequence ID" value="CAF4467233.1"/>
    <property type="molecule type" value="Genomic_DNA"/>
</dbReference>
<name>A0A820TD10_9BILA</name>
<dbReference type="InterPro" id="IPR000195">
    <property type="entry name" value="Rab-GAP-TBC_dom"/>
</dbReference>
<evidence type="ECO:0000313" key="4">
    <source>
        <dbReference type="Proteomes" id="UP000663873"/>
    </source>
</evidence>
<dbReference type="SMART" id="SM00164">
    <property type="entry name" value="TBC"/>
    <property type="match status" value="1"/>
</dbReference>
<feature type="region of interest" description="Disordered" evidence="1">
    <location>
        <begin position="1"/>
        <end position="53"/>
    </location>
</feature>
<dbReference type="InterPro" id="IPR035969">
    <property type="entry name" value="Rab-GAP_TBC_sf"/>
</dbReference>
<accession>A0A820TD10</accession>
<feature type="compositionally biased region" description="Polar residues" evidence="1">
    <location>
        <begin position="104"/>
        <end position="123"/>
    </location>
</feature>
<evidence type="ECO:0000313" key="3">
    <source>
        <dbReference type="EMBL" id="CAF4467233.1"/>
    </source>
</evidence>
<dbReference type="SUPFAM" id="SSF47923">
    <property type="entry name" value="Ypt/Rab-GAP domain of gyp1p"/>
    <property type="match status" value="2"/>
</dbReference>
<feature type="region of interest" description="Disordered" evidence="1">
    <location>
        <begin position="83"/>
        <end position="123"/>
    </location>
</feature>
<dbReference type="Pfam" id="PF00566">
    <property type="entry name" value="RabGAP-TBC"/>
    <property type="match status" value="1"/>
</dbReference>
<feature type="region of interest" description="Disordered" evidence="1">
    <location>
        <begin position="59"/>
        <end position="78"/>
    </location>
</feature>
<dbReference type="AlphaFoldDB" id="A0A820TD10"/>
<dbReference type="Gene3D" id="1.10.472.80">
    <property type="entry name" value="Ypt/Rab-GAP domain of gyp1p, domain 3"/>
    <property type="match status" value="1"/>
</dbReference>
<feature type="compositionally biased region" description="Acidic residues" evidence="1">
    <location>
        <begin position="1"/>
        <end position="10"/>
    </location>
</feature>
<dbReference type="PANTHER" id="PTHR13399:SF2">
    <property type="entry name" value="TRANSLOCON-ASSOCIATED PROTEIN SUBUNIT GAMMA"/>
    <property type="match status" value="1"/>
</dbReference>
<sequence length="513" mass="57727">MSDEFSEIDLSDNAVPTESFESTPNLRTRRKNFPLPIKHTSNSPSPTSQINPSLYLNTSIHEKASPPPPLSLFDSSNSIPSSFSTPPNSIRYSQSSSSSPVPTTIASDSLSPKNLTRSGGSTDLTKHTFNFPIPRQDSIIDSLLSVIYERDGSVYALSSSQDSDTVTTGDYTDRSLNIHRLSDDSMINDSNTSFSKSNLANKSTQELRYLCTHLQQQIGQLNAILVKNLRHRDKNLSKLQKNCDIITAILQAASLKRREDTTMRFSLAPFPGEKGFQQWKDAVSVAIRMPGGLPASIRQKLWISLATNYIREIQLDWDKTCRFTFNNFSNPDDDQLGIQIVKDLHRTGCSWSSNEHDRATLKRVLLAFARYNKSIGYCQGLNILAGVILDVVDMNEEYALMILIYLIDSILPNFFSNNLRALAVDMAVFREWLRIYNGKFHLHLQKLQSSSHDASGTIYEPPLLNVFTIQWFLTLFATCLPRRATVRVWDALMIEGSEILFRTGLVLWSKLAV</sequence>
<dbReference type="Gene3D" id="1.10.8.270">
    <property type="entry name" value="putative rabgap domain of human tbc1 domain family member 14 like domains"/>
    <property type="match status" value="1"/>
</dbReference>
<dbReference type="PANTHER" id="PTHR13399">
    <property type="entry name" value="TRANSLOCON-ASSOCIATED PROTEIN TRAP , GAMMA SUBUNIT"/>
    <property type="match status" value="1"/>
</dbReference>
<evidence type="ECO:0000259" key="2">
    <source>
        <dbReference type="PROSITE" id="PS50086"/>
    </source>
</evidence>
<organism evidence="3 4">
    <name type="scientific">Rotaria socialis</name>
    <dbReference type="NCBI Taxonomy" id="392032"/>
    <lineage>
        <taxon>Eukaryota</taxon>
        <taxon>Metazoa</taxon>
        <taxon>Spiralia</taxon>
        <taxon>Gnathifera</taxon>
        <taxon>Rotifera</taxon>
        <taxon>Eurotatoria</taxon>
        <taxon>Bdelloidea</taxon>
        <taxon>Philodinida</taxon>
        <taxon>Philodinidae</taxon>
        <taxon>Rotaria</taxon>
    </lineage>
</organism>
<evidence type="ECO:0000256" key="1">
    <source>
        <dbReference type="SAM" id="MobiDB-lite"/>
    </source>
</evidence>
<feature type="compositionally biased region" description="Polar residues" evidence="1">
    <location>
        <begin position="39"/>
        <end position="53"/>
    </location>
</feature>
<proteinExistence type="predicted"/>
<gene>
    <name evidence="3" type="ORF">UJA718_LOCUS23944</name>
</gene>
<protein>
    <recommendedName>
        <fullName evidence="2">Rab-GAP TBC domain-containing protein</fullName>
    </recommendedName>
</protein>
<reference evidence="3" key="1">
    <citation type="submission" date="2021-02" db="EMBL/GenBank/DDBJ databases">
        <authorList>
            <person name="Nowell W R."/>
        </authorList>
    </citation>
    <scope>NUCLEOTIDE SEQUENCE</scope>
</reference>
<keyword evidence="4" id="KW-1185">Reference proteome</keyword>
<feature type="domain" description="Rab-GAP TBC" evidence="2">
    <location>
        <begin position="292"/>
        <end position="496"/>
    </location>
</feature>